<name>A0A0F9LHE7_9ZZZZ</name>
<dbReference type="EMBL" id="LAZR01006155">
    <property type="protein sequence ID" value="KKM94324.1"/>
    <property type="molecule type" value="Genomic_DNA"/>
</dbReference>
<dbReference type="GO" id="GO:0005507">
    <property type="term" value="F:copper ion binding"/>
    <property type="evidence" value="ECO:0007669"/>
    <property type="project" value="TreeGrafter"/>
</dbReference>
<dbReference type="PANTHER" id="PTHR23419">
    <property type="entry name" value="DIVALENT CATION TOLERANCE CUTA-RELATED"/>
    <property type="match status" value="1"/>
</dbReference>
<accession>A0A0F9LHE7</accession>
<gene>
    <name evidence="2" type="ORF">LCGC14_1199510</name>
</gene>
<sequence length="104" mass="12213">MNFYVFFVTVPNLEEGKKIAKILVENKLVACVNIIQNIFSIYRWKNKIEQSNEHLLLIKTTEEKSELIIQKINEIHSYEIAECVGLKIEKGSQKYLNWINEVVD</sequence>
<dbReference type="InterPro" id="IPR015867">
    <property type="entry name" value="N-reg_PII/ATP_PRibTrfase_C"/>
</dbReference>
<dbReference type="Pfam" id="PF03091">
    <property type="entry name" value="CutA1"/>
    <property type="match status" value="1"/>
</dbReference>
<dbReference type="SUPFAM" id="SSF54913">
    <property type="entry name" value="GlnB-like"/>
    <property type="match status" value="1"/>
</dbReference>
<evidence type="ECO:0008006" key="3">
    <source>
        <dbReference type="Google" id="ProtNLM"/>
    </source>
</evidence>
<evidence type="ECO:0000256" key="1">
    <source>
        <dbReference type="ARBA" id="ARBA00010169"/>
    </source>
</evidence>
<protein>
    <recommendedName>
        <fullName evidence="3">Divalent-cation tolerance protein CutA</fullName>
    </recommendedName>
</protein>
<reference evidence="2" key="1">
    <citation type="journal article" date="2015" name="Nature">
        <title>Complex archaea that bridge the gap between prokaryotes and eukaryotes.</title>
        <authorList>
            <person name="Spang A."/>
            <person name="Saw J.H."/>
            <person name="Jorgensen S.L."/>
            <person name="Zaremba-Niedzwiedzka K."/>
            <person name="Martijn J."/>
            <person name="Lind A.E."/>
            <person name="van Eijk R."/>
            <person name="Schleper C."/>
            <person name="Guy L."/>
            <person name="Ettema T.J."/>
        </authorList>
    </citation>
    <scope>NUCLEOTIDE SEQUENCE</scope>
</reference>
<proteinExistence type="inferred from homology"/>
<evidence type="ECO:0000313" key="2">
    <source>
        <dbReference type="EMBL" id="KKM94324.1"/>
    </source>
</evidence>
<dbReference type="Gene3D" id="3.30.70.120">
    <property type="match status" value="1"/>
</dbReference>
<dbReference type="AlphaFoldDB" id="A0A0F9LHE7"/>
<dbReference type="InterPro" id="IPR004323">
    <property type="entry name" value="Ion_tolerance_CutA"/>
</dbReference>
<organism evidence="2">
    <name type="scientific">marine sediment metagenome</name>
    <dbReference type="NCBI Taxonomy" id="412755"/>
    <lineage>
        <taxon>unclassified sequences</taxon>
        <taxon>metagenomes</taxon>
        <taxon>ecological metagenomes</taxon>
    </lineage>
</organism>
<dbReference type="PANTHER" id="PTHR23419:SF8">
    <property type="entry name" value="FI09726P"/>
    <property type="match status" value="1"/>
</dbReference>
<dbReference type="GO" id="GO:0010038">
    <property type="term" value="P:response to metal ion"/>
    <property type="evidence" value="ECO:0007669"/>
    <property type="project" value="InterPro"/>
</dbReference>
<comment type="similarity">
    <text evidence="1">Belongs to the CutA family.</text>
</comment>
<comment type="caution">
    <text evidence="2">The sequence shown here is derived from an EMBL/GenBank/DDBJ whole genome shotgun (WGS) entry which is preliminary data.</text>
</comment>
<dbReference type="InterPro" id="IPR011322">
    <property type="entry name" value="N-reg_PII-like_a/b"/>
</dbReference>